<dbReference type="AlphaFoldDB" id="X1QI17"/>
<organism evidence="1">
    <name type="scientific">marine sediment metagenome</name>
    <dbReference type="NCBI Taxonomy" id="412755"/>
    <lineage>
        <taxon>unclassified sequences</taxon>
        <taxon>metagenomes</taxon>
        <taxon>ecological metagenomes</taxon>
    </lineage>
</organism>
<protein>
    <recommendedName>
        <fullName evidence="2">CARDB domain-containing protein</fullName>
    </recommendedName>
</protein>
<proteinExistence type="predicted"/>
<reference evidence="1" key="1">
    <citation type="journal article" date="2014" name="Front. Microbiol.">
        <title>High frequency of phylogenetically diverse reductive dehalogenase-homologous genes in deep subseafloor sedimentary metagenomes.</title>
        <authorList>
            <person name="Kawai M."/>
            <person name="Futagami T."/>
            <person name="Toyoda A."/>
            <person name="Takaki Y."/>
            <person name="Nishi S."/>
            <person name="Hori S."/>
            <person name="Arai W."/>
            <person name="Tsubouchi T."/>
            <person name="Morono Y."/>
            <person name="Uchiyama I."/>
            <person name="Ito T."/>
            <person name="Fujiyama A."/>
            <person name="Inagaki F."/>
            <person name="Takami H."/>
        </authorList>
    </citation>
    <scope>NUCLEOTIDE SEQUENCE</scope>
    <source>
        <strain evidence="1">Expedition CK06-06</strain>
    </source>
</reference>
<comment type="caution">
    <text evidence="1">The sequence shown here is derived from an EMBL/GenBank/DDBJ whole genome shotgun (WGS) entry which is preliminary data.</text>
</comment>
<sequence length="153" mass="16575">MEGYENPPTAGPGSIGHLAAIAIGAFTEIVDIIAPAEAAAGDLVNVEVRARNLHTGPIYISVAAQYNGALISFSPDYASVEAGATYSFTTSFTMPNNDTRLYVWSYYWTGEEWYPDDYSYVDIALAVPPEVYAGTISRKELEYDASRAGIPVY</sequence>
<accession>X1QI17</accession>
<gene>
    <name evidence="1" type="ORF">S12H4_06203</name>
</gene>
<name>X1QI17_9ZZZZ</name>
<evidence type="ECO:0008006" key="2">
    <source>
        <dbReference type="Google" id="ProtNLM"/>
    </source>
</evidence>
<evidence type="ECO:0000313" key="1">
    <source>
        <dbReference type="EMBL" id="GAI68112.1"/>
    </source>
</evidence>
<dbReference type="EMBL" id="BARW01002147">
    <property type="protein sequence ID" value="GAI68112.1"/>
    <property type="molecule type" value="Genomic_DNA"/>
</dbReference>